<gene>
    <name evidence="1" type="ORF">JQS43_24470</name>
</gene>
<dbReference type="KEGG" id="nhy:JQS43_24470"/>
<protein>
    <submittedName>
        <fullName evidence="1">Uncharacterized protein</fullName>
    </submittedName>
</protein>
<dbReference type="EMBL" id="CP070499">
    <property type="protein sequence ID" value="QSB14588.1"/>
    <property type="molecule type" value="Genomic_DNA"/>
</dbReference>
<proteinExistence type="predicted"/>
<dbReference type="AlphaFoldDB" id="A0A895YL49"/>
<evidence type="ECO:0000313" key="2">
    <source>
        <dbReference type="Proteomes" id="UP000662857"/>
    </source>
</evidence>
<dbReference type="Proteomes" id="UP000662857">
    <property type="component" value="Chromosome"/>
</dbReference>
<accession>A0A895YL49</accession>
<sequence>MTSRGDLRRRLAVLRDQWRTATAAGDHARAAQIEATARQIQAGLDQPEPARRAELVTVHGWWLVSATPMHRGCDDCRRAPGGPDHP</sequence>
<reference evidence="1" key="1">
    <citation type="submission" date="2021-02" db="EMBL/GenBank/DDBJ databases">
        <title>Natrosporangium hydrolyticum gen. nov., sp. nov, a haloalkaliphilic actinobacterium from a soda solonchak soil.</title>
        <authorList>
            <person name="Sorokin D.Y."/>
            <person name="Khijniak T.V."/>
            <person name="Zakharycheva A.P."/>
            <person name="Boueva O.V."/>
            <person name="Ariskina E.V."/>
            <person name="Hahnke R.L."/>
            <person name="Bunk B."/>
            <person name="Sproer C."/>
            <person name="Schumann P."/>
            <person name="Evtushenko L.I."/>
            <person name="Kublanov I.V."/>
        </authorList>
    </citation>
    <scope>NUCLEOTIDE SEQUENCE</scope>
    <source>
        <strain evidence="1">DSM 106523</strain>
    </source>
</reference>
<organism evidence="1 2">
    <name type="scientific">Natronosporangium hydrolyticum</name>
    <dbReference type="NCBI Taxonomy" id="2811111"/>
    <lineage>
        <taxon>Bacteria</taxon>
        <taxon>Bacillati</taxon>
        <taxon>Actinomycetota</taxon>
        <taxon>Actinomycetes</taxon>
        <taxon>Micromonosporales</taxon>
        <taxon>Micromonosporaceae</taxon>
        <taxon>Natronosporangium</taxon>
    </lineage>
</organism>
<keyword evidence="2" id="KW-1185">Reference proteome</keyword>
<dbReference type="RefSeq" id="WP_239676730.1">
    <property type="nucleotide sequence ID" value="NZ_CP070499.1"/>
</dbReference>
<evidence type="ECO:0000313" key="1">
    <source>
        <dbReference type="EMBL" id="QSB14588.1"/>
    </source>
</evidence>
<name>A0A895YL49_9ACTN</name>